<reference evidence="19" key="1">
    <citation type="journal article" date="2019" name="Int. J. Syst. Evol. Microbiol.">
        <title>The Global Catalogue of Microorganisms (GCM) 10K type strain sequencing project: providing services to taxonomists for standard genome sequencing and annotation.</title>
        <authorList>
            <consortium name="The Broad Institute Genomics Platform"/>
            <consortium name="The Broad Institute Genome Sequencing Center for Infectious Disease"/>
            <person name="Wu L."/>
            <person name="Ma J."/>
        </authorList>
    </citation>
    <scope>NUCLEOTIDE SEQUENCE [LARGE SCALE GENOMIC DNA]</scope>
    <source>
        <strain evidence="19">XZYJT-10</strain>
    </source>
</reference>
<comment type="similarity">
    <text evidence="2 14">In the C-terminal section; belongs to the peptidase M41 family.</text>
</comment>
<keyword evidence="5 14" id="KW-0812">Transmembrane</keyword>
<dbReference type="HAMAP" id="MF_01458">
    <property type="entry name" value="FtsH"/>
    <property type="match status" value="1"/>
</dbReference>
<dbReference type="GO" id="GO:0008237">
    <property type="term" value="F:metallopeptidase activity"/>
    <property type="evidence" value="ECO:0007669"/>
    <property type="project" value="UniProtKB-KW"/>
</dbReference>
<feature type="region of interest" description="Disordered" evidence="16">
    <location>
        <begin position="653"/>
        <end position="686"/>
    </location>
</feature>
<keyword evidence="3 14" id="KW-1003">Cell membrane</keyword>
<comment type="caution">
    <text evidence="18">The sequence shown here is derived from an EMBL/GenBank/DDBJ whole genome shotgun (WGS) entry which is preliminary data.</text>
</comment>
<keyword evidence="7 14" id="KW-0547">Nucleotide-binding</keyword>
<dbReference type="SMART" id="SM00382">
    <property type="entry name" value="AAA"/>
    <property type="match status" value="1"/>
</dbReference>
<dbReference type="Pfam" id="PF01434">
    <property type="entry name" value="Peptidase_M41"/>
    <property type="match status" value="1"/>
</dbReference>
<evidence type="ECO:0000313" key="19">
    <source>
        <dbReference type="Proteomes" id="UP001596548"/>
    </source>
</evidence>
<dbReference type="InterPro" id="IPR003593">
    <property type="entry name" value="AAA+_ATPase"/>
</dbReference>
<evidence type="ECO:0000256" key="11">
    <source>
        <dbReference type="ARBA" id="ARBA00022989"/>
    </source>
</evidence>
<evidence type="ECO:0000256" key="9">
    <source>
        <dbReference type="ARBA" id="ARBA00022833"/>
    </source>
</evidence>
<feature type="transmembrane region" description="Helical" evidence="14">
    <location>
        <begin position="43"/>
        <end position="62"/>
    </location>
</feature>
<dbReference type="Pfam" id="PF00004">
    <property type="entry name" value="AAA"/>
    <property type="match status" value="1"/>
</dbReference>
<evidence type="ECO:0000256" key="3">
    <source>
        <dbReference type="ARBA" id="ARBA00022475"/>
    </source>
</evidence>
<accession>A0ABW2HHY0</accession>
<dbReference type="InterPro" id="IPR003960">
    <property type="entry name" value="ATPase_AAA_CS"/>
</dbReference>
<feature type="binding site" evidence="14">
    <location>
        <position position="548"/>
    </location>
    <ligand>
        <name>Zn(2+)</name>
        <dbReference type="ChEBI" id="CHEBI:29105"/>
        <note>catalytic</note>
    </ligand>
</feature>
<dbReference type="SUPFAM" id="SSF140990">
    <property type="entry name" value="FtsH protease domain-like"/>
    <property type="match status" value="1"/>
</dbReference>
<dbReference type="SUPFAM" id="SSF52540">
    <property type="entry name" value="P-loop containing nucleoside triphosphate hydrolases"/>
    <property type="match status" value="1"/>
</dbReference>
<evidence type="ECO:0000256" key="4">
    <source>
        <dbReference type="ARBA" id="ARBA00022670"/>
    </source>
</evidence>
<dbReference type="Gene3D" id="1.20.58.760">
    <property type="entry name" value="Peptidase M41"/>
    <property type="match status" value="1"/>
</dbReference>
<keyword evidence="12 14" id="KW-0482">Metalloprotease</keyword>
<dbReference type="InterPro" id="IPR003959">
    <property type="entry name" value="ATPase_AAA_core"/>
</dbReference>
<dbReference type="Gene3D" id="3.30.720.210">
    <property type="match status" value="1"/>
</dbReference>
<keyword evidence="9 14" id="KW-0862">Zinc</keyword>
<feature type="domain" description="AAA+ ATPase" evidence="17">
    <location>
        <begin position="242"/>
        <end position="382"/>
    </location>
</feature>
<keyword evidence="6 14" id="KW-0479">Metal-binding</keyword>
<evidence type="ECO:0000256" key="5">
    <source>
        <dbReference type="ARBA" id="ARBA00022692"/>
    </source>
</evidence>
<dbReference type="Proteomes" id="UP001596548">
    <property type="component" value="Unassembled WGS sequence"/>
</dbReference>
<dbReference type="InterPro" id="IPR000642">
    <property type="entry name" value="Peptidase_M41"/>
</dbReference>
<evidence type="ECO:0000256" key="2">
    <source>
        <dbReference type="ARBA" id="ARBA00010044"/>
    </source>
</evidence>
<dbReference type="EC" id="3.4.24.-" evidence="14"/>
<evidence type="ECO:0000256" key="12">
    <source>
        <dbReference type="ARBA" id="ARBA00023049"/>
    </source>
</evidence>
<feature type="binding site" evidence="14">
    <location>
        <position position="476"/>
    </location>
    <ligand>
        <name>Zn(2+)</name>
        <dbReference type="ChEBI" id="CHEBI:29105"/>
        <note>catalytic</note>
    </ligand>
</feature>
<dbReference type="CDD" id="cd19501">
    <property type="entry name" value="RecA-like_FtsH"/>
    <property type="match status" value="1"/>
</dbReference>
<keyword evidence="13 14" id="KW-0472">Membrane</keyword>
<gene>
    <name evidence="14 18" type="primary">ftsH</name>
    <name evidence="18" type="ORF">ACFQS1_00830</name>
</gene>
<sequence>MPADAPQPPAQPPRPHPWRVEGAPPGHGQDPQPPRQRPAWVRFGWMLLVLLAINWVISSVLLSPPERTSVSYTFFLTQVQAANVAEITSTGDTIEGQFTKKVSYTPSGETKAEEVDRFTTQRPSFADDNLFAQLQTNKVPVNANPPDAPAPIWQQILVGFGPTLLLVGLFIWISRRAAAGLGGAGGALGGFGRSRAKLYQPESGPRTTFADVAGIEEVEQEVTEIVDFLREPDKYRRLGAQIPHGVLLSGPPGTGKTLLARAVAGEAQVPFFSIAASEFIEAIVGVGASRVRDLFEQAKKVAPSIIFIDELDAIGRARGGAQSFGGNDERDQTLNQILTEMDGFNGSEGVVVIAATNRAEILDQALLRPGRFDRRVTVSPPDQKGRRAILAVHTRGVPIAPGVDLDSLASTTPGMVGADLKNLVNEAALLAARRGHTQVEMADFSDSLEKITLGTVRGIMLTPDERERTAFHESGHALLGMLTPGADPVRKISIIPRGQALGVTFQSPSTDRYGYSAKYLRGRIIGALGGRAAEEVVYGDMTTGAESDLDQVSNIARQMVGRWGMSDAIGPVTVLPPPGQESPLGLDGVAPATKELIDAEVRKIVEECYAEALELLRGHRAQLNSLAQKLLQSETLDEDDAYAAAGVDRATAPGAVARGEAPGGHPAPGIPAVPSYPDTSTPAPSA</sequence>
<keyword evidence="19" id="KW-1185">Reference proteome</keyword>
<dbReference type="Gene3D" id="1.10.8.60">
    <property type="match status" value="1"/>
</dbReference>
<evidence type="ECO:0000256" key="15">
    <source>
        <dbReference type="RuleBase" id="RU003651"/>
    </source>
</evidence>
<evidence type="ECO:0000256" key="13">
    <source>
        <dbReference type="ARBA" id="ARBA00023136"/>
    </source>
</evidence>
<proteinExistence type="inferred from homology"/>
<dbReference type="Pfam" id="PF06480">
    <property type="entry name" value="FtsH_ext"/>
    <property type="match status" value="1"/>
</dbReference>
<dbReference type="InterPro" id="IPR037219">
    <property type="entry name" value="Peptidase_M41-like"/>
</dbReference>
<keyword evidence="10 14" id="KW-0067">ATP-binding</keyword>
<organism evidence="18 19">
    <name type="scientific">Paractinoplanes rhizophilus</name>
    <dbReference type="NCBI Taxonomy" id="1416877"/>
    <lineage>
        <taxon>Bacteria</taxon>
        <taxon>Bacillati</taxon>
        <taxon>Actinomycetota</taxon>
        <taxon>Actinomycetes</taxon>
        <taxon>Micromonosporales</taxon>
        <taxon>Micromonosporaceae</taxon>
        <taxon>Paractinoplanes</taxon>
    </lineage>
</organism>
<comment type="subunit">
    <text evidence="14">Homohexamer.</text>
</comment>
<evidence type="ECO:0000259" key="17">
    <source>
        <dbReference type="SMART" id="SM00382"/>
    </source>
</evidence>
<feature type="transmembrane region" description="Helical" evidence="14">
    <location>
        <begin position="152"/>
        <end position="173"/>
    </location>
</feature>
<dbReference type="PANTHER" id="PTHR23076">
    <property type="entry name" value="METALLOPROTEASE M41 FTSH"/>
    <property type="match status" value="1"/>
</dbReference>
<dbReference type="Pfam" id="PF17862">
    <property type="entry name" value="AAA_lid_3"/>
    <property type="match status" value="1"/>
</dbReference>
<comment type="cofactor">
    <cofactor evidence="14">
        <name>Zn(2+)</name>
        <dbReference type="ChEBI" id="CHEBI:29105"/>
    </cofactor>
    <text evidence="14">Binds 1 zinc ion per subunit.</text>
</comment>
<name>A0ABW2HHY0_9ACTN</name>
<dbReference type="InterPro" id="IPR027417">
    <property type="entry name" value="P-loop_NTPase"/>
</dbReference>
<feature type="binding site" evidence="14">
    <location>
        <begin position="250"/>
        <end position="257"/>
    </location>
    <ligand>
        <name>ATP</name>
        <dbReference type="ChEBI" id="CHEBI:30616"/>
    </ligand>
</feature>
<keyword evidence="4 14" id="KW-0645">Protease</keyword>
<dbReference type="EMBL" id="JBHTBJ010000001">
    <property type="protein sequence ID" value="MFC7272509.1"/>
    <property type="molecule type" value="Genomic_DNA"/>
</dbReference>
<feature type="compositionally biased region" description="Pro residues" evidence="16">
    <location>
        <begin position="1"/>
        <end position="15"/>
    </location>
</feature>
<dbReference type="InterPro" id="IPR005936">
    <property type="entry name" value="FtsH"/>
</dbReference>
<dbReference type="PANTHER" id="PTHR23076:SF97">
    <property type="entry name" value="ATP-DEPENDENT ZINC METALLOPROTEASE YME1L1"/>
    <property type="match status" value="1"/>
</dbReference>
<evidence type="ECO:0000256" key="8">
    <source>
        <dbReference type="ARBA" id="ARBA00022801"/>
    </source>
</evidence>
<dbReference type="InterPro" id="IPR041569">
    <property type="entry name" value="AAA_lid_3"/>
</dbReference>
<dbReference type="PROSITE" id="PS00674">
    <property type="entry name" value="AAA"/>
    <property type="match status" value="1"/>
</dbReference>
<evidence type="ECO:0000256" key="7">
    <source>
        <dbReference type="ARBA" id="ARBA00022741"/>
    </source>
</evidence>
<evidence type="ECO:0000256" key="14">
    <source>
        <dbReference type="HAMAP-Rule" id="MF_01458"/>
    </source>
</evidence>
<dbReference type="NCBIfam" id="TIGR01241">
    <property type="entry name" value="FtsH_fam"/>
    <property type="match status" value="1"/>
</dbReference>
<keyword evidence="11 14" id="KW-1133">Transmembrane helix</keyword>
<comment type="subcellular location">
    <subcellularLocation>
        <location evidence="14">Cell membrane</location>
        <topology evidence="14">Multi-pass membrane protein</topology>
        <orientation evidence="14">Cytoplasmic side</orientation>
    </subcellularLocation>
    <subcellularLocation>
        <location evidence="1">Membrane</location>
    </subcellularLocation>
</comment>
<evidence type="ECO:0000256" key="1">
    <source>
        <dbReference type="ARBA" id="ARBA00004370"/>
    </source>
</evidence>
<dbReference type="RefSeq" id="WP_378963893.1">
    <property type="nucleotide sequence ID" value="NZ_JBHTBJ010000001.1"/>
</dbReference>
<feature type="active site" evidence="14">
    <location>
        <position position="473"/>
    </location>
</feature>
<evidence type="ECO:0000256" key="6">
    <source>
        <dbReference type="ARBA" id="ARBA00022723"/>
    </source>
</evidence>
<dbReference type="Gene3D" id="3.40.50.300">
    <property type="entry name" value="P-loop containing nucleotide triphosphate hydrolases"/>
    <property type="match status" value="1"/>
</dbReference>
<evidence type="ECO:0000256" key="16">
    <source>
        <dbReference type="SAM" id="MobiDB-lite"/>
    </source>
</evidence>
<dbReference type="InterPro" id="IPR011546">
    <property type="entry name" value="Pept_M41_FtsH_extracell"/>
</dbReference>
<comment type="similarity">
    <text evidence="15">Belongs to the AAA ATPase family.</text>
</comment>
<evidence type="ECO:0000313" key="18">
    <source>
        <dbReference type="EMBL" id="MFC7272509.1"/>
    </source>
</evidence>
<protein>
    <recommendedName>
        <fullName evidence="14">ATP-dependent zinc metalloprotease FtsH</fullName>
        <ecNumber evidence="14">3.4.24.-</ecNumber>
    </recommendedName>
</protein>
<feature type="compositionally biased region" description="Polar residues" evidence="16">
    <location>
        <begin position="677"/>
        <end position="686"/>
    </location>
</feature>
<comment type="function">
    <text evidence="14">Acts as a processive, ATP-dependent zinc metallopeptidase for both cytoplasmic and membrane proteins. Plays a role in the quality control of integral membrane proteins.</text>
</comment>
<feature type="region of interest" description="Disordered" evidence="16">
    <location>
        <begin position="1"/>
        <end position="35"/>
    </location>
</feature>
<keyword evidence="8 14" id="KW-0378">Hydrolase</keyword>
<feature type="binding site" evidence="14">
    <location>
        <position position="472"/>
    </location>
    <ligand>
        <name>Zn(2+)</name>
        <dbReference type="ChEBI" id="CHEBI:29105"/>
        <note>catalytic</note>
    </ligand>
</feature>
<comment type="similarity">
    <text evidence="14">In the central section; belongs to the AAA ATPase family.</text>
</comment>
<evidence type="ECO:0000256" key="10">
    <source>
        <dbReference type="ARBA" id="ARBA00022840"/>
    </source>
</evidence>